<dbReference type="AlphaFoldDB" id="A0A1R0KZ21"/>
<evidence type="ECO:0000256" key="5">
    <source>
        <dbReference type="ARBA" id="ARBA00023002"/>
    </source>
</evidence>
<dbReference type="InterPro" id="IPR001128">
    <property type="entry name" value="Cyt_P450"/>
</dbReference>
<dbReference type="InterPro" id="IPR036396">
    <property type="entry name" value="Cyt_P450_sf"/>
</dbReference>
<evidence type="ECO:0000256" key="3">
    <source>
        <dbReference type="ARBA" id="ARBA00022617"/>
    </source>
</evidence>
<dbReference type="STRING" id="76021.BS329_08690"/>
<dbReference type="Pfam" id="PF00067">
    <property type="entry name" value="p450"/>
    <property type="match status" value="2"/>
</dbReference>
<dbReference type="Proteomes" id="UP000187486">
    <property type="component" value="Unassembled WGS sequence"/>
</dbReference>
<evidence type="ECO:0000256" key="6">
    <source>
        <dbReference type="ARBA" id="ARBA00023004"/>
    </source>
</evidence>
<comment type="pathway">
    <text evidence="1">Antibiotic biosynthesis; vancomycin biosynthesis.</text>
</comment>
<dbReference type="PRINTS" id="PR00359">
    <property type="entry name" value="BP450"/>
</dbReference>
<keyword evidence="4 9" id="KW-0479">Metal-binding</keyword>
<dbReference type="GO" id="GO:0004497">
    <property type="term" value="F:monooxygenase activity"/>
    <property type="evidence" value="ECO:0007669"/>
    <property type="project" value="UniProtKB-KW"/>
</dbReference>
<sequence length="411" mass="44736">MTRPLVLDPSGDDIHGENKRLRERGPVTRVELPGGVVAWSVTSHELLRGLLSDPRVSKDARQHWPALADISEDWPLLVWVSVRNMFTAYGADHKRLRSLVTQAFTARRIATLRPWITRIVDDLLAEIATTPPGKPVDLRESFAYPVPINVICQLFGVPDSARAGLRHAIDVFFQTSASHEEMIAAYQIIHSTFAELVAAKRANPGEDLTTALIAAHTQDGGARLEEIELIDTLILFISAGHETTVNLLDQAITALLTHPGQLALIRAGRISWQDAIEETLRWQAPVAHLPLRYAVEDISVADVVIRQGEAILAGYAAAGRDPALHGPDADVFDATRADKSHVAFGYGVHFCLGAPLARLEAAIALPALFDRFPDMTLATSPDALGHLDSFISNGHRTLPVLLHGPEPSPAP</sequence>
<keyword evidence="7 9" id="KW-0503">Monooxygenase</keyword>
<dbReference type="SUPFAM" id="SSF48264">
    <property type="entry name" value="Cytochrome P450"/>
    <property type="match status" value="1"/>
</dbReference>
<dbReference type="PANTHER" id="PTHR46696">
    <property type="entry name" value="P450, PUTATIVE (EUROFUNG)-RELATED"/>
    <property type="match status" value="1"/>
</dbReference>
<keyword evidence="11" id="KW-1185">Reference proteome</keyword>
<accession>A0A1R0KZ21</accession>
<evidence type="ECO:0000256" key="8">
    <source>
        <dbReference type="ARBA" id="ARBA00055433"/>
    </source>
</evidence>
<dbReference type="PRINTS" id="PR00385">
    <property type="entry name" value="P450"/>
</dbReference>
<dbReference type="Gene3D" id="1.10.630.10">
    <property type="entry name" value="Cytochrome P450"/>
    <property type="match status" value="1"/>
</dbReference>
<proteinExistence type="inferred from homology"/>
<evidence type="ECO:0000256" key="2">
    <source>
        <dbReference type="ARBA" id="ARBA00010617"/>
    </source>
</evidence>
<comment type="function">
    <text evidence="8">Involved in the coupling of aromatic side chains of the heptapeptide of vancomycin.</text>
</comment>
<evidence type="ECO:0000313" key="11">
    <source>
        <dbReference type="Proteomes" id="UP000187486"/>
    </source>
</evidence>
<organism evidence="10 11">
    <name type="scientific">Amycolatopsis coloradensis</name>
    <dbReference type="NCBI Taxonomy" id="76021"/>
    <lineage>
        <taxon>Bacteria</taxon>
        <taxon>Bacillati</taxon>
        <taxon>Actinomycetota</taxon>
        <taxon>Actinomycetes</taxon>
        <taxon>Pseudonocardiales</taxon>
        <taxon>Pseudonocardiaceae</taxon>
        <taxon>Amycolatopsis</taxon>
    </lineage>
</organism>
<dbReference type="GO" id="GO:0005506">
    <property type="term" value="F:iron ion binding"/>
    <property type="evidence" value="ECO:0007669"/>
    <property type="project" value="InterPro"/>
</dbReference>
<evidence type="ECO:0000313" key="10">
    <source>
        <dbReference type="EMBL" id="OLZ54588.1"/>
    </source>
</evidence>
<dbReference type="InterPro" id="IPR017972">
    <property type="entry name" value="Cyt_P450_CS"/>
</dbReference>
<evidence type="ECO:0000256" key="1">
    <source>
        <dbReference type="ARBA" id="ARBA00004660"/>
    </source>
</evidence>
<dbReference type="PANTHER" id="PTHR46696:SF1">
    <property type="entry name" value="CYTOCHROME P450 YJIB-RELATED"/>
    <property type="match status" value="1"/>
</dbReference>
<protein>
    <submittedName>
        <fullName evidence="10">Cytochrome</fullName>
    </submittedName>
</protein>
<evidence type="ECO:0000256" key="9">
    <source>
        <dbReference type="RuleBase" id="RU000461"/>
    </source>
</evidence>
<keyword evidence="6 9" id="KW-0408">Iron</keyword>
<keyword evidence="5 9" id="KW-0560">Oxidoreductase</keyword>
<dbReference type="GO" id="GO:0016705">
    <property type="term" value="F:oxidoreductase activity, acting on paired donors, with incorporation or reduction of molecular oxygen"/>
    <property type="evidence" value="ECO:0007669"/>
    <property type="project" value="InterPro"/>
</dbReference>
<dbReference type="GO" id="GO:0020037">
    <property type="term" value="F:heme binding"/>
    <property type="evidence" value="ECO:0007669"/>
    <property type="project" value="InterPro"/>
</dbReference>
<evidence type="ECO:0000256" key="4">
    <source>
        <dbReference type="ARBA" id="ARBA00022723"/>
    </source>
</evidence>
<dbReference type="InterPro" id="IPR002397">
    <property type="entry name" value="Cyt_P450_B"/>
</dbReference>
<dbReference type="RefSeq" id="WP_076157736.1">
    <property type="nucleotide sequence ID" value="NZ_JBEZVB010000023.1"/>
</dbReference>
<dbReference type="OrthoDB" id="5500002at2"/>
<dbReference type="FunFam" id="1.10.630.10:FF:000018">
    <property type="entry name" value="Cytochrome P450 monooxygenase"/>
    <property type="match status" value="1"/>
</dbReference>
<dbReference type="CDD" id="cd11029">
    <property type="entry name" value="CYP107-like"/>
    <property type="match status" value="1"/>
</dbReference>
<gene>
    <name evidence="10" type="ORF">BS329_08690</name>
</gene>
<evidence type="ECO:0000256" key="7">
    <source>
        <dbReference type="ARBA" id="ARBA00023033"/>
    </source>
</evidence>
<dbReference type="EMBL" id="MQUQ01000004">
    <property type="protein sequence ID" value="OLZ54588.1"/>
    <property type="molecule type" value="Genomic_DNA"/>
</dbReference>
<dbReference type="PROSITE" id="PS00086">
    <property type="entry name" value="CYTOCHROME_P450"/>
    <property type="match status" value="1"/>
</dbReference>
<keyword evidence="3 9" id="KW-0349">Heme</keyword>
<name>A0A1R0KZ21_9PSEU</name>
<comment type="caution">
    <text evidence="10">The sequence shown here is derived from an EMBL/GenBank/DDBJ whole genome shotgun (WGS) entry which is preliminary data.</text>
</comment>
<reference evidence="10 11" key="1">
    <citation type="submission" date="2016-01" db="EMBL/GenBank/DDBJ databases">
        <title>Amycolatopsis coloradensis genome sequencing and assembly.</title>
        <authorList>
            <person name="Mayilraj S."/>
        </authorList>
    </citation>
    <scope>NUCLEOTIDE SEQUENCE [LARGE SCALE GENOMIC DNA]</scope>
    <source>
        <strain evidence="10 11">DSM 44225</strain>
    </source>
</reference>
<comment type="similarity">
    <text evidence="2 9">Belongs to the cytochrome P450 family.</text>
</comment>